<feature type="chain" id="PRO_5043988511" evidence="2">
    <location>
        <begin position="23"/>
        <end position="304"/>
    </location>
</feature>
<keyword evidence="4" id="KW-1185">Reference proteome</keyword>
<keyword evidence="2" id="KW-0732">Signal</keyword>
<evidence type="ECO:0000313" key="4">
    <source>
        <dbReference type="Proteomes" id="UP000762676"/>
    </source>
</evidence>
<evidence type="ECO:0000256" key="1">
    <source>
        <dbReference type="SAM" id="Phobius"/>
    </source>
</evidence>
<keyword evidence="1" id="KW-1133">Transmembrane helix</keyword>
<accession>A0AAV4IJK8</accession>
<proteinExistence type="predicted"/>
<comment type="caution">
    <text evidence="3">The sequence shown here is derived from an EMBL/GenBank/DDBJ whole genome shotgun (WGS) entry which is preliminary data.</text>
</comment>
<dbReference type="AlphaFoldDB" id="A0AAV4IJK8"/>
<reference evidence="3 4" key="1">
    <citation type="journal article" date="2021" name="Elife">
        <title>Chloroplast acquisition without the gene transfer in kleptoplastic sea slugs, Plakobranchus ocellatus.</title>
        <authorList>
            <person name="Maeda T."/>
            <person name="Takahashi S."/>
            <person name="Yoshida T."/>
            <person name="Shimamura S."/>
            <person name="Takaki Y."/>
            <person name="Nagai Y."/>
            <person name="Toyoda A."/>
            <person name="Suzuki Y."/>
            <person name="Arimoto A."/>
            <person name="Ishii H."/>
            <person name="Satoh N."/>
            <person name="Nishiyama T."/>
            <person name="Hasebe M."/>
            <person name="Maruyama T."/>
            <person name="Minagawa J."/>
            <person name="Obokata J."/>
            <person name="Shigenobu S."/>
        </authorList>
    </citation>
    <scope>NUCLEOTIDE SEQUENCE [LARGE SCALE GENOMIC DNA]</scope>
</reference>
<feature type="transmembrane region" description="Helical" evidence="1">
    <location>
        <begin position="193"/>
        <end position="216"/>
    </location>
</feature>
<dbReference type="EMBL" id="BMAT01006336">
    <property type="protein sequence ID" value="GFS10429.1"/>
    <property type="molecule type" value="Genomic_DNA"/>
</dbReference>
<organism evidence="3 4">
    <name type="scientific">Elysia marginata</name>
    <dbReference type="NCBI Taxonomy" id="1093978"/>
    <lineage>
        <taxon>Eukaryota</taxon>
        <taxon>Metazoa</taxon>
        <taxon>Spiralia</taxon>
        <taxon>Lophotrochozoa</taxon>
        <taxon>Mollusca</taxon>
        <taxon>Gastropoda</taxon>
        <taxon>Heterobranchia</taxon>
        <taxon>Euthyneura</taxon>
        <taxon>Panpulmonata</taxon>
        <taxon>Sacoglossa</taxon>
        <taxon>Placobranchoidea</taxon>
        <taxon>Plakobranchidae</taxon>
        <taxon>Elysia</taxon>
    </lineage>
</organism>
<dbReference type="Proteomes" id="UP000762676">
    <property type="component" value="Unassembled WGS sequence"/>
</dbReference>
<sequence>MQHHRLAVFTLNLRLILINVHGHPQAPKLQTIQYDQQPHHLKGGRHFSLTCSGPMGDQRGSTSSGSSIESTLDVVVSSTLNNSQLYCLAVSRFAHKSPDSVLGLKALRSSTKIYFDVLFFPDQPNMTTTILPHVYNQAFCEARCQAFVGQAGQLTWALVHTEMVFVWSVDLAGRTVFARSAARLTTSIKTESAFIIDNVLLIFGSAWVLICVLIFYNDCKFREQEIADGLGDDFISETELPTRYSSGKHLEPSVKSTTRASIFSFRTVLSYFRRTSSLASSVGSQADDRSLHSRRRIRFSSRFS</sequence>
<feature type="signal peptide" evidence="2">
    <location>
        <begin position="1"/>
        <end position="22"/>
    </location>
</feature>
<evidence type="ECO:0000256" key="2">
    <source>
        <dbReference type="SAM" id="SignalP"/>
    </source>
</evidence>
<keyword evidence="1" id="KW-0812">Transmembrane</keyword>
<gene>
    <name evidence="3" type="ORF">ElyMa_003060800</name>
</gene>
<evidence type="ECO:0000313" key="3">
    <source>
        <dbReference type="EMBL" id="GFS10429.1"/>
    </source>
</evidence>
<name>A0AAV4IJK8_9GAST</name>
<keyword evidence="1" id="KW-0472">Membrane</keyword>
<protein>
    <submittedName>
        <fullName evidence="3">Uncharacterized protein</fullName>
    </submittedName>
</protein>